<dbReference type="Proteomes" id="UP000308092">
    <property type="component" value="Unassembled WGS sequence"/>
</dbReference>
<name>A0A4S3JJ40_9EURO</name>
<keyword evidence="2" id="KW-1133">Transmembrane helix</keyword>
<reference evidence="3 4" key="1">
    <citation type="submission" date="2019-03" db="EMBL/GenBank/DDBJ databases">
        <title>The genome sequence of a newly discovered highly antifungal drug resistant Aspergillus species, Aspergillus tanneri NIH 1004.</title>
        <authorList>
            <person name="Mounaud S."/>
            <person name="Singh I."/>
            <person name="Joardar V."/>
            <person name="Pakala S."/>
            <person name="Pakala S."/>
            <person name="Venepally P."/>
            <person name="Hoover J."/>
            <person name="Nierman W."/>
            <person name="Chung J."/>
            <person name="Losada L."/>
        </authorList>
    </citation>
    <scope>NUCLEOTIDE SEQUENCE [LARGE SCALE GENOMIC DNA]</scope>
    <source>
        <strain evidence="3 4">NIH1004</strain>
    </source>
</reference>
<evidence type="ECO:0000256" key="1">
    <source>
        <dbReference type="SAM" id="MobiDB-lite"/>
    </source>
</evidence>
<feature type="region of interest" description="Disordered" evidence="1">
    <location>
        <begin position="116"/>
        <end position="135"/>
    </location>
</feature>
<feature type="compositionally biased region" description="Polar residues" evidence="1">
    <location>
        <begin position="47"/>
        <end position="58"/>
    </location>
</feature>
<keyword evidence="2" id="KW-0472">Membrane</keyword>
<feature type="compositionally biased region" description="Basic and acidic residues" evidence="1">
    <location>
        <begin position="601"/>
        <end position="610"/>
    </location>
</feature>
<evidence type="ECO:0000313" key="4">
    <source>
        <dbReference type="Proteomes" id="UP000308092"/>
    </source>
</evidence>
<comment type="caution">
    <text evidence="3">The sequence shown here is derived from an EMBL/GenBank/DDBJ whole genome shotgun (WGS) entry which is preliminary data.</text>
</comment>
<evidence type="ECO:0000256" key="2">
    <source>
        <dbReference type="SAM" id="Phobius"/>
    </source>
</evidence>
<proteinExistence type="predicted"/>
<dbReference type="EMBL" id="SOSA01000199">
    <property type="protein sequence ID" value="THC94607.1"/>
    <property type="molecule type" value="Genomic_DNA"/>
</dbReference>
<sequence>MYDHHQYSPQHGIHLMARRPDIVPRHRQPYLFGSEAPTLVKREPVPTTESDSSSTNTCGAGHQKCEKPTSTTTTTTLPVVLGAVVPIVCAILVLIYLHRRNVKKLRNEDANDKHKSLDFGLDMEPTASGKSMRPTEKVEGSYNHAKGVSLDIGPSPYLLPPGLQSSKESIHSLSRSIGGADDKYRSAISYMPGDNAPLRLHQKAFQDDASSFTGSTNRAGLCDDMNQGLLRNAQRMSRSSPPLYETPPAEHFVQSTLPYNKDDTGFQLNLPRSPSPVLIPSAPTSNGKIPTANSVSQATIAIEENEDSSGPGAVHGSLFPNMQSNLADHNTGPRNFDVAPKHIPSPPAQESQHTTSTLDATPSKTTSIPKPIISPLANEFKDEKELPVIPAVNIHTVDGTPTHANGCDRSAAPTAPPEEPSQSQSLKVDPRRSTRRMTLGLRPLPPEDPSDNPEQRANRIRSFYKEYFDENKTGRETYYEDYGAEFYQYDSYTYGPMTGGYDAIPAPFAEPVNRRAMTPPPRPPPRFQGARHMTSGSVSSFSDRLYSPGPRAFSSASGRMTGPLAPRKPAPPPAPLQVLPTPHMLNDDSIMASIDWAPGKTFKDQRDGRPETPLGGLRPFSPTMRAHTPLASAFSELSIIPSPHSLRKSGTYDNLDFAPPPRFKNTETASDSGSIHSNRTGISTTHLHNIRTGAYRVSRLPPETVGTKDDLVSNLRPTWDLRQ</sequence>
<keyword evidence="4" id="KW-1185">Reference proteome</keyword>
<feature type="transmembrane region" description="Helical" evidence="2">
    <location>
        <begin position="77"/>
        <end position="97"/>
    </location>
</feature>
<feature type="region of interest" description="Disordered" evidence="1">
    <location>
        <begin position="600"/>
        <end position="622"/>
    </location>
</feature>
<dbReference type="VEuPathDB" id="FungiDB:EYZ11_005930"/>
<feature type="region of interest" description="Disordered" evidence="1">
    <location>
        <begin position="397"/>
        <end position="456"/>
    </location>
</feature>
<feature type="compositionally biased region" description="Polar residues" evidence="1">
    <location>
        <begin position="348"/>
        <end position="368"/>
    </location>
</feature>
<dbReference type="AlphaFoldDB" id="A0A4S3JJ40"/>
<organism evidence="3 4">
    <name type="scientific">Aspergillus tanneri</name>
    <dbReference type="NCBI Taxonomy" id="1220188"/>
    <lineage>
        <taxon>Eukaryota</taxon>
        <taxon>Fungi</taxon>
        <taxon>Dikarya</taxon>
        <taxon>Ascomycota</taxon>
        <taxon>Pezizomycotina</taxon>
        <taxon>Eurotiomycetes</taxon>
        <taxon>Eurotiomycetidae</taxon>
        <taxon>Eurotiales</taxon>
        <taxon>Aspergillaceae</taxon>
        <taxon>Aspergillus</taxon>
        <taxon>Aspergillus subgen. Circumdati</taxon>
    </lineage>
</organism>
<dbReference type="PANTHER" id="PTHR42088">
    <property type="entry name" value="YALI0F10131P"/>
    <property type="match status" value="1"/>
</dbReference>
<protein>
    <submittedName>
        <fullName evidence="3">Uncharacterized protein</fullName>
    </submittedName>
</protein>
<feature type="region of interest" description="Disordered" evidence="1">
    <location>
        <begin position="516"/>
        <end position="571"/>
    </location>
</feature>
<feature type="region of interest" description="Disordered" evidence="1">
    <location>
        <begin position="306"/>
        <end position="372"/>
    </location>
</feature>
<keyword evidence="2" id="KW-0812">Transmembrane</keyword>
<dbReference type="STRING" id="1220188.A0A4S3JJ40"/>
<feature type="region of interest" description="Disordered" evidence="1">
    <location>
        <begin position="41"/>
        <end position="72"/>
    </location>
</feature>
<accession>A0A4S3JJ40</accession>
<dbReference type="PANTHER" id="PTHR42088:SF1">
    <property type="entry name" value="YALI0F10131P"/>
    <property type="match status" value="1"/>
</dbReference>
<gene>
    <name evidence="3" type="ORF">EYZ11_005930</name>
</gene>
<evidence type="ECO:0000313" key="3">
    <source>
        <dbReference type="EMBL" id="THC94607.1"/>
    </source>
</evidence>